<dbReference type="GO" id="GO:0031201">
    <property type="term" value="C:SNARE complex"/>
    <property type="evidence" value="ECO:0007669"/>
    <property type="project" value="TreeGrafter"/>
</dbReference>
<dbReference type="CDD" id="cd15847">
    <property type="entry name" value="SNARE_syntaxin7_like"/>
    <property type="match status" value="1"/>
</dbReference>
<evidence type="ECO:0000259" key="4">
    <source>
        <dbReference type="PROSITE" id="PS50192"/>
    </source>
</evidence>
<evidence type="ECO:0000313" key="6">
    <source>
        <dbReference type="Proteomes" id="UP000792457"/>
    </source>
</evidence>
<dbReference type="GO" id="GO:0000149">
    <property type="term" value="F:SNARE binding"/>
    <property type="evidence" value="ECO:0007669"/>
    <property type="project" value="TreeGrafter"/>
</dbReference>
<dbReference type="PANTHER" id="PTHR19957:SF38">
    <property type="entry name" value="LD27581P"/>
    <property type="match status" value="1"/>
</dbReference>
<name>A0A8K0P4L7_LADFU</name>
<dbReference type="GO" id="GO:0006836">
    <property type="term" value="P:neurotransmitter transport"/>
    <property type="evidence" value="ECO:0007669"/>
    <property type="project" value="UniProtKB-KW"/>
</dbReference>
<feature type="domain" description="T-SNARE coiled-coil homology" evidence="4">
    <location>
        <begin position="186"/>
        <end position="248"/>
    </location>
</feature>
<dbReference type="InterPro" id="IPR006011">
    <property type="entry name" value="Syntaxin_N"/>
</dbReference>
<dbReference type="InterPro" id="IPR000727">
    <property type="entry name" value="T_SNARE_dom"/>
</dbReference>
<sequence>MTVMAQGFNRNQKTYGSIGRIPNVAFAGSDFDSSEFNNLCDSITTNIYTVNSSTKNLERVLKNIGTEKDNQGLRDGVHVNQMSTNQIITQTQKVVQKLNGMIRNANLQQKLHVEKLIYDYKEAVQLYSSLQQQVAQKMKMQIPDISMARKGINSAEFDSQDESEQVRRSQVQAQAERLQKEVEFETGMLIEREQRMKQIEADVLDINEIMRELSAMVVDQGESINSIENNTETVLATVEEGRQELLKAAEYQDILFFSIQAGYRRKTCILVVIAVIVAVIVVTIVAVKLS</sequence>
<dbReference type="Gene3D" id="1.20.5.110">
    <property type="match status" value="1"/>
</dbReference>
<dbReference type="GO" id="GO:0006906">
    <property type="term" value="P:vesicle fusion"/>
    <property type="evidence" value="ECO:0007669"/>
    <property type="project" value="TreeGrafter"/>
</dbReference>
<dbReference type="PANTHER" id="PTHR19957">
    <property type="entry name" value="SYNTAXIN"/>
    <property type="match status" value="1"/>
</dbReference>
<feature type="transmembrane region" description="Helical" evidence="3">
    <location>
        <begin position="268"/>
        <end position="287"/>
    </location>
</feature>
<keyword evidence="3" id="KW-0472">Membrane</keyword>
<dbReference type="SMART" id="SM00397">
    <property type="entry name" value="t_SNARE"/>
    <property type="match status" value="1"/>
</dbReference>
<proteinExistence type="inferred from homology"/>
<keyword evidence="2" id="KW-0532">Neurotransmitter transport</keyword>
<evidence type="ECO:0000256" key="2">
    <source>
        <dbReference type="ARBA" id="ARBA00022775"/>
    </source>
</evidence>
<dbReference type="Proteomes" id="UP000792457">
    <property type="component" value="Unassembled WGS sequence"/>
</dbReference>
<dbReference type="GO" id="GO:0048278">
    <property type="term" value="P:vesicle docking"/>
    <property type="evidence" value="ECO:0007669"/>
    <property type="project" value="TreeGrafter"/>
</dbReference>
<dbReference type="EMBL" id="KZ308726">
    <property type="protein sequence ID" value="KAG8233541.1"/>
    <property type="molecule type" value="Genomic_DNA"/>
</dbReference>
<evidence type="ECO:0000256" key="3">
    <source>
        <dbReference type="SAM" id="Phobius"/>
    </source>
</evidence>
<dbReference type="InterPro" id="IPR045242">
    <property type="entry name" value="Syntaxin"/>
</dbReference>
<comment type="similarity">
    <text evidence="1">Belongs to the syntaxin family.</text>
</comment>
<keyword evidence="6" id="KW-1185">Reference proteome</keyword>
<dbReference type="Pfam" id="PF14523">
    <property type="entry name" value="Syntaxin_2"/>
    <property type="match status" value="1"/>
</dbReference>
<dbReference type="AlphaFoldDB" id="A0A8K0P4L7"/>
<protein>
    <recommendedName>
        <fullName evidence="4">t-SNARE coiled-coil homology domain-containing protein</fullName>
    </recommendedName>
</protein>
<dbReference type="Gene3D" id="1.20.58.70">
    <property type="match status" value="1"/>
</dbReference>
<evidence type="ECO:0000313" key="5">
    <source>
        <dbReference type="EMBL" id="KAG8233541.1"/>
    </source>
</evidence>
<gene>
    <name evidence="5" type="ORF">J437_LFUL012784</name>
</gene>
<dbReference type="GO" id="GO:0006886">
    <property type="term" value="P:intracellular protein transport"/>
    <property type="evidence" value="ECO:0007669"/>
    <property type="project" value="TreeGrafter"/>
</dbReference>
<dbReference type="InterPro" id="IPR010989">
    <property type="entry name" value="SNARE"/>
</dbReference>
<dbReference type="PROSITE" id="PS50192">
    <property type="entry name" value="T_SNARE"/>
    <property type="match status" value="1"/>
</dbReference>
<organism evidence="5 6">
    <name type="scientific">Ladona fulva</name>
    <name type="common">Scarce chaser dragonfly</name>
    <name type="synonym">Libellula fulva</name>
    <dbReference type="NCBI Taxonomy" id="123851"/>
    <lineage>
        <taxon>Eukaryota</taxon>
        <taxon>Metazoa</taxon>
        <taxon>Ecdysozoa</taxon>
        <taxon>Arthropoda</taxon>
        <taxon>Hexapoda</taxon>
        <taxon>Insecta</taxon>
        <taxon>Pterygota</taxon>
        <taxon>Palaeoptera</taxon>
        <taxon>Odonata</taxon>
        <taxon>Epiprocta</taxon>
        <taxon>Anisoptera</taxon>
        <taxon>Libelluloidea</taxon>
        <taxon>Libellulidae</taxon>
        <taxon>Ladona</taxon>
    </lineage>
</organism>
<accession>A0A8K0P4L7</accession>
<dbReference type="OrthoDB" id="75754at2759"/>
<reference evidence="5" key="2">
    <citation type="submission" date="2017-10" db="EMBL/GenBank/DDBJ databases">
        <title>Ladona fulva Genome sequencing and assembly.</title>
        <authorList>
            <person name="Murali S."/>
            <person name="Richards S."/>
            <person name="Bandaranaike D."/>
            <person name="Bellair M."/>
            <person name="Blankenburg K."/>
            <person name="Chao H."/>
            <person name="Dinh H."/>
            <person name="Doddapaneni H."/>
            <person name="Dugan-Rocha S."/>
            <person name="Elkadiri S."/>
            <person name="Gnanaolivu R."/>
            <person name="Hernandez B."/>
            <person name="Skinner E."/>
            <person name="Javaid M."/>
            <person name="Lee S."/>
            <person name="Li M."/>
            <person name="Ming W."/>
            <person name="Munidasa M."/>
            <person name="Muniz J."/>
            <person name="Nguyen L."/>
            <person name="Hughes D."/>
            <person name="Osuji N."/>
            <person name="Pu L.-L."/>
            <person name="Puazo M."/>
            <person name="Qu C."/>
            <person name="Quiroz J."/>
            <person name="Raj R."/>
            <person name="Weissenberger G."/>
            <person name="Xin Y."/>
            <person name="Zou X."/>
            <person name="Han Y."/>
            <person name="Worley K."/>
            <person name="Muzny D."/>
            <person name="Gibbs R."/>
        </authorList>
    </citation>
    <scope>NUCLEOTIDE SEQUENCE</scope>
    <source>
        <strain evidence="5">Sampled in the wild</strain>
    </source>
</reference>
<comment type="caution">
    <text evidence="5">The sequence shown here is derived from an EMBL/GenBank/DDBJ whole genome shotgun (WGS) entry which is preliminary data.</text>
</comment>
<reference evidence="5" key="1">
    <citation type="submission" date="2013-04" db="EMBL/GenBank/DDBJ databases">
        <authorList>
            <person name="Qu J."/>
            <person name="Murali S.C."/>
            <person name="Bandaranaike D."/>
            <person name="Bellair M."/>
            <person name="Blankenburg K."/>
            <person name="Chao H."/>
            <person name="Dinh H."/>
            <person name="Doddapaneni H."/>
            <person name="Downs B."/>
            <person name="Dugan-Rocha S."/>
            <person name="Elkadiri S."/>
            <person name="Gnanaolivu R.D."/>
            <person name="Hernandez B."/>
            <person name="Javaid M."/>
            <person name="Jayaseelan J.C."/>
            <person name="Lee S."/>
            <person name="Li M."/>
            <person name="Ming W."/>
            <person name="Munidasa M."/>
            <person name="Muniz J."/>
            <person name="Nguyen L."/>
            <person name="Ongeri F."/>
            <person name="Osuji N."/>
            <person name="Pu L.-L."/>
            <person name="Puazo M."/>
            <person name="Qu C."/>
            <person name="Quiroz J."/>
            <person name="Raj R."/>
            <person name="Weissenberger G."/>
            <person name="Xin Y."/>
            <person name="Zou X."/>
            <person name="Han Y."/>
            <person name="Richards S."/>
            <person name="Worley K."/>
            <person name="Muzny D."/>
            <person name="Gibbs R."/>
        </authorList>
    </citation>
    <scope>NUCLEOTIDE SEQUENCE</scope>
    <source>
        <strain evidence="5">Sampled in the wild</strain>
    </source>
</reference>
<dbReference type="GO" id="GO:0012505">
    <property type="term" value="C:endomembrane system"/>
    <property type="evidence" value="ECO:0007669"/>
    <property type="project" value="TreeGrafter"/>
</dbReference>
<keyword evidence="2" id="KW-0813">Transport</keyword>
<keyword evidence="3" id="KW-1133">Transmembrane helix</keyword>
<evidence type="ECO:0000256" key="1">
    <source>
        <dbReference type="ARBA" id="ARBA00009063"/>
    </source>
</evidence>
<dbReference type="GO" id="GO:0005484">
    <property type="term" value="F:SNAP receptor activity"/>
    <property type="evidence" value="ECO:0007669"/>
    <property type="project" value="TreeGrafter"/>
</dbReference>
<dbReference type="SUPFAM" id="SSF47661">
    <property type="entry name" value="t-snare proteins"/>
    <property type="match status" value="1"/>
</dbReference>
<keyword evidence="3" id="KW-0812">Transmembrane</keyword>